<evidence type="ECO:0000256" key="14">
    <source>
        <dbReference type="ARBA" id="ARBA00023136"/>
    </source>
</evidence>
<dbReference type="InterPro" id="IPR006408">
    <property type="entry name" value="P-type_ATPase_IIB"/>
</dbReference>
<feature type="transmembrane region" description="Helical" evidence="18">
    <location>
        <begin position="282"/>
        <end position="301"/>
    </location>
</feature>
<dbReference type="PANTHER" id="PTHR24093">
    <property type="entry name" value="CATION TRANSPORTING ATPASE"/>
    <property type="match status" value="1"/>
</dbReference>
<dbReference type="GO" id="GO:0005388">
    <property type="term" value="F:P-type calcium transporter activity"/>
    <property type="evidence" value="ECO:0007669"/>
    <property type="project" value="UniProtKB-EC"/>
</dbReference>
<feature type="transmembrane region" description="Helical" evidence="18">
    <location>
        <begin position="985"/>
        <end position="1005"/>
    </location>
</feature>
<evidence type="ECO:0000259" key="21">
    <source>
        <dbReference type="Pfam" id="PF00689"/>
    </source>
</evidence>
<evidence type="ECO:0000256" key="9">
    <source>
        <dbReference type="ARBA" id="ARBA00022840"/>
    </source>
</evidence>
<dbReference type="InterPro" id="IPR023298">
    <property type="entry name" value="ATPase_P-typ_TM_dom_sf"/>
</dbReference>
<sequence>MPRDNSPRTRSRAPTITLDTSAVSEQSGEELHNVSSTPSSDNGDEVNNTLSVPTRKSRSQSWDSNNTTLAKSKTNDGTDKGSPTTHHHPGSPKAYSVNPDDALAPNPGEEASFRVDNNPFAFTPGQVSKLINPKSLDAFVAVGGLVGLENGLRTDRRAGLSLDESTLDGAVSFDEAVAAGKRLPSSSPEPVPVDALQQEVDQHAGGGGGDRGYDDRKRVFGQNVLPERKSLSLLQLAWIAMKDKVLILLSVAAVISLALGLYQTFGATHHGDDTAKLEWVEGVAIIVAITIVVVVGSLNDWQKERQFRKLNQKKEDRIVKVIRSGKPANLSVHEILVGDVMLLEQGDIIPVDGIFIDGHNVSCDESSATGESDLIKKVPADTVMKSLYEEEVNPKKLDPFIISGARVLDGVGTFLVTAVGQNSSHGKTMMSLRDDPGMTPLQLKLNILAGYIAKLGSGAGLLLLSVLTIEFLAHLPQNDDSPEEKGQRFLQILITSITIIVVAVPEGLPLAVTLALAYATKRMTKENNLVRHLQSCETMGNATVICSDKTGTLTENVMTVVAGTLGTGKFRFAAGDDRTDASEDEVHVQVTGDDQKTESEPASEVPMSKLSSALDSGFRDLIKQSVAMNTTAFETEENGKQVFVGTKTETALLDWARKCFALQQIAIERENCPVEQLFPFNSKRKAMGAVVRLPNKKYRFFVKGAPEILLGQCSHAVTDPTKPFGTAPMAAEQQEAIRQIITDYARRSLRTITLAYRDFEQWPPENARKEEGSQSVEFSSIFKNLTWLGVVGIQDPVRAGVPKAVDDCRIASVSVKMVTGDNVETAKAIAKDCGILTEKGRVMEGIEFRRMDDRERVAIVRDLCVLARSSPEDKRILVKALRSLGEVVAVTGDGTNDAPALKSADVGFSMGITGTEVAKEASDIILMDDNFSSIVKAMAWGRAINDAVKKFLQFQITVNITAVVLTFVTAVGSESQEPVLNAVQLLWVNLIMDTFAALALATDPPTESMLHRKPEAKTAALINTPMWKMIIGQSIYQLIVTLILHFARPAGINNYPETQRKTLVFNVFVFMQIFKLINSRRIDNRLNIFEGITKNYLFAVMMAIMAGGQVLIVFVGGAAFKVTPLNGAQWGISIVLGFLSIPVGVLIRLFPDAAFEAIVRPFAWCWSKIPRWHRKKKTEDEDAEALGGVKDALMEIRDDLAFLKRIKGGRISQISEVIMKPREYRERTRSRSGSRSSSHHNATAMKAALGMPGIVAASVGGLSPLDRPVSSESRPAEPGSEPDVPPRT</sequence>
<dbReference type="FunFam" id="3.40.1110.10:FF:000031">
    <property type="entry name" value="Calcium-transporting ATPase"/>
    <property type="match status" value="1"/>
</dbReference>
<dbReference type="GO" id="GO:0005524">
    <property type="term" value="F:ATP binding"/>
    <property type="evidence" value="ECO:0007669"/>
    <property type="project" value="UniProtKB-KW"/>
</dbReference>
<dbReference type="GO" id="GO:0046872">
    <property type="term" value="F:metal ion binding"/>
    <property type="evidence" value="ECO:0007669"/>
    <property type="project" value="UniProtKB-KW"/>
</dbReference>
<keyword evidence="13 18" id="KW-0406">Ion transport</keyword>
<evidence type="ECO:0000256" key="6">
    <source>
        <dbReference type="ARBA" id="ARBA00022723"/>
    </source>
</evidence>
<dbReference type="GO" id="GO:0006874">
    <property type="term" value="P:intracellular calcium ion homeostasis"/>
    <property type="evidence" value="ECO:0007669"/>
    <property type="project" value="UniProtKB-ARBA"/>
</dbReference>
<keyword evidence="3" id="KW-0926">Vacuole</keyword>
<dbReference type="Proteomes" id="UP001232148">
    <property type="component" value="Unassembled WGS sequence"/>
</dbReference>
<dbReference type="PRINTS" id="PR00120">
    <property type="entry name" value="HATPASE"/>
</dbReference>
<evidence type="ECO:0000256" key="19">
    <source>
        <dbReference type="SAM" id="MobiDB-lite"/>
    </source>
</evidence>
<feature type="transmembrane region" description="Helical" evidence="18">
    <location>
        <begin position="245"/>
        <end position="262"/>
    </location>
</feature>
<dbReference type="SUPFAM" id="SSF81653">
    <property type="entry name" value="Calcium ATPase, transduction domain A"/>
    <property type="match status" value="1"/>
</dbReference>
<dbReference type="SFLD" id="SFLDG00002">
    <property type="entry name" value="C1.7:_P-type_atpase_like"/>
    <property type="match status" value="1"/>
</dbReference>
<comment type="catalytic activity">
    <reaction evidence="16 18">
        <text>Ca(2+)(in) + ATP + H2O = Ca(2+)(out) + ADP + phosphate + H(+)</text>
        <dbReference type="Rhea" id="RHEA:18105"/>
        <dbReference type="ChEBI" id="CHEBI:15377"/>
        <dbReference type="ChEBI" id="CHEBI:15378"/>
        <dbReference type="ChEBI" id="CHEBI:29108"/>
        <dbReference type="ChEBI" id="CHEBI:30616"/>
        <dbReference type="ChEBI" id="CHEBI:43474"/>
        <dbReference type="ChEBI" id="CHEBI:456216"/>
        <dbReference type="EC" id="7.2.2.10"/>
    </reaction>
</comment>
<keyword evidence="7 18" id="KW-0547">Nucleotide-binding</keyword>
<evidence type="ECO:0000313" key="24">
    <source>
        <dbReference type="Proteomes" id="UP001232148"/>
    </source>
</evidence>
<dbReference type="SUPFAM" id="SSF81660">
    <property type="entry name" value="Metal cation-transporting ATPase, ATP-binding domain N"/>
    <property type="match status" value="1"/>
</dbReference>
<keyword evidence="5 18" id="KW-0812">Transmembrane</keyword>
<feature type="compositionally biased region" description="Polar residues" evidence="19">
    <location>
        <begin position="12"/>
        <end position="26"/>
    </location>
</feature>
<feature type="domain" description="P-type ATPase A" evidence="20">
    <location>
        <begin position="316"/>
        <end position="430"/>
    </location>
</feature>
<feature type="domain" description="Cation-transporting P-type ATPase N-terminal" evidence="22">
    <location>
        <begin position="215"/>
        <end position="256"/>
    </location>
</feature>
<keyword evidence="24" id="KW-1185">Reference proteome</keyword>
<feature type="region of interest" description="Disordered" evidence="19">
    <location>
        <begin position="578"/>
        <end position="604"/>
    </location>
</feature>
<keyword evidence="9 18" id="KW-0067">ATP-binding</keyword>
<keyword evidence="4 18" id="KW-0109">Calcium transport</keyword>
<dbReference type="InterPro" id="IPR059000">
    <property type="entry name" value="ATPase_P-type_domA"/>
</dbReference>
<dbReference type="Pfam" id="PF00689">
    <property type="entry name" value="Cation_ATPase_C"/>
    <property type="match status" value="1"/>
</dbReference>
<evidence type="ECO:0000256" key="8">
    <source>
        <dbReference type="ARBA" id="ARBA00022837"/>
    </source>
</evidence>
<keyword evidence="2 18" id="KW-0813">Transport</keyword>
<evidence type="ECO:0000256" key="15">
    <source>
        <dbReference type="ARBA" id="ARBA00038148"/>
    </source>
</evidence>
<evidence type="ECO:0000256" key="5">
    <source>
        <dbReference type="ARBA" id="ARBA00022692"/>
    </source>
</evidence>
<dbReference type="FunFam" id="3.40.50.1000:FF:000018">
    <property type="entry name" value="Calcium-transporting ATPase"/>
    <property type="match status" value="1"/>
</dbReference>
<dbReference type="FunFam" id="2.70.150.10:FF:000028">
    <property type="entry name" value="Calcium-transporting ATPase"/>
    <property type="match status" value="1"/>
</dbReference>
<evidence type="ECO:0000256" key="4">
    <source>
        <dbReference type="ARBA" id="ARBA00022568"/>
    </source>
</evidence>
<dbReference type="Gene3D" id="2.70.150.10">
    <property type="entry name" value="Calcium-transporting ATPase, cytoplasmic transduction domain A"/>
    <property type="match status" value="1"/>
</dbReference>
<dbReference type="PANTHER" id="PTHR24093:SF369">
    <property type="entry name" value="CALCIUM-TRANSPORTING ATPASE"/>
    <property type="match status" value="1"/>
</dbReference>
<keyword evidence="12 18" id="KW-1133">Transmembrane helix</keyword>
<comment type="subcellular location">
    <subcellularLocation>
        <location evidence="18">Membrane</location>
        <topology evidence="18">Multi-pass membrane protein</topology>
    </subcellularLocation>
    <subcellularLocation>
        <location evidence="1">Vacuole membrane</location>
        <topology evidence="1">Multi-pass membrane protein</topology>
    </subcellularLocation>
</comment>
<proteinExistence type="inferred from homology"/>
<dbReference type="NCBIfam" id="TIGR01517">
    <property type="entry name" value="ATPase-IIB_Ca"/>
    <property type="match status" value="1"/>
</dbReference>
<evidence type="ECO:0000313" key="23">
    <source>
        <dbReference type="EMBL" id="KAK2020578.1"/>
    </source>
</evidence>
<feature type="compositionally biased region" description="Basic and acidic residues" evidence="19">
    <location>
        <begin position="578"/>
        <end position="599"/>
    </location>
</feature>
<feature type="transmembrane region" description="Helical" evidence="18">
    <location>
        <begin position="489"/>
        <end position="519"/>
    </location>
</feature>
<dbReference type="InterPro" id="IPR004014">
    <property type="entry name" value="ATPase_P-typ_cation-transptr_N"/>
</dbReference>
<evidence type="ECO:0000256" key="10">
    <source>
        <dbReference type="ARBA" id="ARBA00022842"/>
    </source>
</evidence>
<gene>
    <name evidence="23" type="ORF">LX32DRAFT_311806</name>
</gene>
<dbReference type="SFLD" id="SFLDF00027">
    <property type="entry name" value="p-type_atpase"/>
    <property type="match status" value="1"/>
</dbReference>
<accession>A0AAD9LW73</accession>
<protein>
    <recommendedName>
        <fullName evidence="18">Calcium-transporting ATPase</fullName>
        <ecNumber evidence="18">7.2.2.10</ecNumber>
    </recommendedName>
</protein>
<feature type="transmembrane region" description="Helical" evidence="18">
    <location>
        <begin position="1059"/>
        <end position="1077"/>
    </location>
</feature>
<feature type="transmembrane region" description="Helical" evidence="18">
    <location>
        <begin position="448"/>
        <end position="469"/>
    </location>
</feature>
<evidence type="ECO:0000256" key="12">
    <source>
        <dbReference type="ARBA" id="ARBA00022989"/>
    </source>
</evidence>
<evidence type="ECO:0000256" key="2">
    <source>
        <dbReference type="ARBA" id="ARBA00022448"/>
    </source>
</evidence>
<dbReference type="InterPro" id="IPR018303">
    <property type="entry name" value="ATPase_P-typ_P_site"/>
</dbReference>
<keyword evidence="8 18" id="KW-0106">Calcium</keyword>
<dbReference type="Pfam" id="PF00690">
    <property type="entry name" value="Cation_ATPase_N"/>
    <property type="match status" value="1"/>
</dbReference>
<dbReference type="SFLD" id="SFLDS00003">
    <property type="entry name" value="Haloacid_Dehalogenase"/>
    <property type="match status" value="1"/>
</dbReference>
<evidence type="ECO:0000256" key="18">
    <source>
        <dbReference type="RuleBase" id="RU361146"/>
    </source>
</evidence>
<keyword evidence="11" id="KW-1278">Translocase</keyword>
<dbReference type="InterPro" id="IPR023214">
    <property type="entry name" value="HAD_sf"/>
</dbReference>
<evidence type="ECO:0000256" key="3">
    <source>
        <dbReference type="ARBA" id="ARBA00022554"/>
    </source>
</evidence>
<dbReference type="InterPro" id="IPR036412">
    <property type="entry name" value="HAD-like_sf"/>
</dbReference>
<evidence type="ECO:0000256" key="7">
    <source>
        <dbReference type="ARBA" id="ARBA00022741"/>
    </source>
</evidence>
<comment type="caution">
    <text evidence="23">The sequence shown here is derived from an EMBL/GenBank/DDBJ whole genome shotgun (WGS) entry which is preliminary data.</text>
</comment>
<feature type="transmembrane region" description="Helical" evidence="18">
    <location>
        <begin position="1026"/>
        <end position="1047"/>
    </location>
</feature>
<evidence type="ECO:0000256" key="1">
    <source>
        <dbReference type="ARBA" id="ARBA00004128"/>
    </source>
</evidence>
<feature type="domain" description="Cation-transporting P-type ATPase C-terminal" evidence="21">
    <location>
        <begin position="979"/>
        <end position="1150"/>
    </location>
</feature>
<feature type="region of interest" description="Disordered" evidence="19">
    <location>
        <begin position="1259"/>
        <end position="1288"/>
    </location>
</feature>
<dbReference type="InterPro" id="IPR023299">
    <property type="entry name" value="ATPase_P-typ_cyto_dom_N"/>
</dbReference>
<dbReference type="PRINTS" id="PR00119">
    <property type="entry name" value="CATATPASE"/>
</dbReference>
<dbReference type="InterPro" id="IPR008250">
    <property type="entry name" value="ATPase_P-typ_transduc_dom_A_sf"/>
</dbReference>
<organism evidence="23 24">
    <name type="scientific">Colletotrichum zoysiae</name>
    <dbReference type="NCBI Taxonomy" id="1216348"/>
    <lineage>
        <taxon>Eukaryota</taxon>
        <taxon>Fungi</taxon>
        <taxon>Dikarya</taxon>
        <taxon>Ascomycota</taxon>
        <taxon>Pezizomycotina</taxon>
        <taxon>Sordariomycetes</taxon>
        <taxon>Hypocreomycetidae</taxon>
        <taxon>Glomerellales</taxon>
        <taxon>Glomerellaceae</taxon>
        <taxon>Colletotrichum</taxon>
        <taxon>Colletotrichum graminicola species complex</taxon>
    </lineage>
</organism>
<evidence type="ECO:0000256" key="16">
    <source>
        <dbReference type="ARBA" id="ARBA00048694"/>
    </source>
</evidence>
<dbReference type="EC" id="7.2.2.10" evidence="18"/>
<dbReference type="GO" id="GO:0005774">
    <property type="term" value="C:vacuolar membrane"/>
    <property type="evidence" value="ECO:0007669"/>
    <property type="project" value="UniProtKB-SubCell"/>
</dbReference>
<keyword evidence="6" id="KW-0479">Metal-binding</keyword>
<dbReference type="Gene3D" id="3.40.1110.10">
    <property type="entry name" value="Calcium-transporting ATPase, cytoplasmic domain N"/>
    <property type="match status" value="1"/>
</dbReference>
<feature type="transmembrane region" description="Helical" evidence="18">
    <location>
        <begin position="951"/>
        <end position="973"/>
    </location>
</feature>
<comment type="function">
    <text evidence="18">Catalyzes the hydrolysis of ATP coupled with the transport of calcium.</text>
</comment>
<keyword evidence="10" id="KW-0460">Magnesium</keyword>
<dbReference type="Gene3D" id="1.20.1110.10">
    <property type="entry name" value="Calcium-transporting ATPase, transmembrane domain"/>
    <property type="match status" value="1"/>
</dbReference>
<dbReference type="GO" id="GO:0005886">
    <property type="term" value="C:plasma membrane"/>
    <property type="evidence" value="ECO:0007669"/>
    <property type="project" value="TreeGrafter"/>
</dbReference>
<dbReference type="InterPro" id="IPR044492">
    <property type="entry name" value="P_typ_ATPase_HD_dom"/>
</dbReference>
<dbReference type="CDD" id="cd02081">
    <property type="entry name" value="P-type_ATPase_Ca_PMCA-like"/>
    <property type="match status" value="1"/>
</dbReference>
<reference evidence="23" key="1">
    <citation type="submission" date="2021-06" db="EMBL/GenBank/DDBJ databases">
        <title>Comparative genomics, transcriptomics and evolutionary studies reveal genomic signatures of adaptation to plant cell wall in hemibiotrophic fungi.</title>
        <authorList>
            <consortium name="DOE Joint Genome Institute"/>
            <person name="Baroncelli R."/>
            <person name="Diaz J.F."/>
            <person name="Benocci T."/>
            <person name="Peng M."/>
            <person name="Battaglia E."/>
            <person name="Haridas S."/>
            <person name="Andreopoulos W."/>
            <person name="Labutti K."/>
            <person name="Pangilinan J."/>
            <person name="Floch G.L."/>
            <person name="Makela M.R."/>
            <person name="Henrissat B."/>
            <person name="Grigoriev I.V."/>
            <person name="Crouch J.A."/>
            <person name="De Vries R.P."/>
            <person name="Sukno S.A."/>
            <person name="Thon M.R."/>
        </authorList>
    </citation>
    <scope>NUCLEOTIDE SEQUENCE</scope>
    <source>
        <strain evidence="23">MAFF235873</strain>
    </source>
</reference>
<dbReference type="FunFam" id="3.40.50.1000:FF:000001">
    <property type="entry name" value="Phospholipid-transporting ATPase IC"/>
    <property type="match status" value="1"/>
</dbReference>
<dbReference type="PROSITE" id="PS00154">
    <property type="entry name" value="ATPASE_E1_E2"/>
    <property type="match status" value="1"/>
</dbReference>
<comment type="similarity">
    <text evidence="15 18">Belongs to the cation transport ATPase (P-type) (TC 3.A.3) family.</text>
</comment>
<dbReference type="Pfam" id="PF00122">
    <property type="entry name" value="E1-E2_ATPase"/>
    <property type="match status" value="1"/>
</dbReference>
<evidence type="ECO:0000259" key="20">
    <source>
        <dbReference type="Pfam" id="PF00122"/>
    </source>
</evidence>
<feature type="transmembrane region" description="Helical" evidence="18">
    <location>
        <begin position="1097"/>
        <end position="1118"/>
    </location>
</feature>
<dbReference type="FunFam" id="1.20.1110.10:FF:000039">
    <property type="entry name" value="Calcium-transporting ATPase"/>
    <property type="match status" value="1"/>
</dbReference>
<dbReference type="InterPro" id="IPR001757">
    <property type="entry name" value="P_typ_ATPase"/>
</dbReference>
<dbReference type="SUPFAM" id="SSF81665">
    <property type="entry name" value="Calcium ATPase, transmembrane domain M"/>
    <property type="match status" value="1"/>
</dbReference>
<comment type="function">
    <text evidence="17">This magnesium-dependent enzyme catalyzes the hydrolysis of ATP coupled with the transport of calcium. Transports the calcium to the vacuole and participates in the control of the cytosolic free calcium.</text>
</comment>
<feature type="transmembrane region" description="Helical" evidence="18">
    <location>
        <begin position="1130"/>
        <end position="1150"/>
    </location>
</feature>
<dbReference type="NCBIfam" id="TIGR01494">
    <property type="entry name" value="ATPase_P-type"/>
    <property type="match status" value="2"/>
</dbReference>
<dbReference type="InterPro" id="IPR006068">
    <property type="entry name" value="ATPase_P-typ_cation-transptr_C"/>
</dbReference>
<dbReference type="GO" id="GO:0016887">
    <property type="term" value="F:ATP hydrolysis activity"/>
    <property type="evidence" value="ECO:0007669"/>
    <property type="project" value="InterPro"/>
</dbReference>
<dbReference type="SUPFAM" id="SSF56784">
    <property type="entry name" value="HAD-like"/>
    <property type="match status" value="1"/>
</dbReference>
<evidence type="ECO:0000256" key="13">
    <source>
        <dbReference type="ARBA" id="ARBA00023065"/>
    </source>
</evidence>
<evidence type="ECO:0000256" key="17">
    <source>
        <dbReference type="ARBA" id="ARBA00059328"/>
    </source>
</evidence>
<dbReference type="EMBL" id="MU843213">
    <property type="protein sequence ID" value="KAK2020578.1"/>
    <property type="molecule type" value="Genomic_DNA"/>
</dbReference>
<evidence type="ECO:0000259" key="22">
    <source>
        <dbReference type="Pfam" id="PF00690"/>
    </source>
</evidence>
<dbReference type="Gene3D" id="3.40.50.1000">
    <property type="entry name" value="HAD superfamily/HAD-like"/>
    <property type="match status" value="1"/>
</dbReference>
<feature type="region of interest" description="Disordered" evidence="19">
    <location>
        <begin position="1222"/>
        <end position="1247"/>
    </location>
</feature>
<feature type="region of interest" description="Disordered" evidence="19">
    <location>
        <begin position="1"/>
        <end position="110"/>
    </location>
</feature>
<keyword evidence="14 18" id="KW-0472">Membrane</keyword>
<dbReference type="Pfam" id="PF13246">
    <property type="entry name" value="Cation_ATPase"/>
    <property type="match status" value="1"/>
</dbReference>
<evidence type="ECO:0000256" key="11">
    <source>
        <dbReference type="ARBA" id="ARBA00022967"/>
    </source>
</evidence>
<name>A0AAD9LW73_9PEZI</name>
<feature type="compositionally biased region" description="Polar residues" evidence="19">
    <location>
        <begin position="33"/>
        <end position="72"/>
    </location>
</feature>